<dbReference type="Proteomes" id="UP001149079">
    <property type="component" value="Unassembled WGS sequence"/>
</dbReference>
<proteinExistence type="predicted"/>
<evidence type="ECO:0000313" key="3">
    <source>
        <dbReference type="EMBL" id="KAJ5130204.1"/>
    </source>
</evidence>
<reference evidence="3" key="2">
    <citation type="journal article" date="2023" name="IMA Fungus">
        <title>Comparative genomic study of the Penicillium genus elucidates a diverse pangenome and 15 lateral gene transfer events.</title>
        <authorList>
            <person name="Petersen C."/>
            <person name="Sorensen T."/>
            <person name="Nielsen M.R."/>
            <person name="Sondergaard T.E."/>
            <person name="Sorensen J.L."/>
            <person name="Fitzpatrick D.A."/>
            <person name="Frisvad J.C."/>
            <person name="Nielsen K.L."/>
        </authorList>
    </citation>
    <scope>NUCLEOTIDE SEQUENCE</scope>
    <source>
        <strain evidence="3">IBT 22155</strain>
    </source>
</reference>
<dbReference type="EMBL" id="JAPQKL010000005">
    <property type="protein sequence ID" value="KAJ5130204.1"/>
    <property type="molecule type" value="Genomic_DNA"/>
</dbReference>
<evidence type="ECO:0000256" key="1">
    <source>
        <dbReference type="SAM" id="MobiDB-lite"/>
    </source>
</evidence>
<feature type="compositionally biased region" description="Acidic residues" evidence="1">
    <location>
        <begin position="334"/>
        <end position="348"/>
    </location>
</feature>
<reference evidence="3" key="1">
    <citation type="submission" date="2022-11" db="EMBL/GenBank/DDBJ databases">
        <authorList>
            <person name="Petersen C."/>
        </authorList>
    </citation>
    <scope>NUCLEOTIDE SEQUENCE</scope>
    <source>
        <strain evidence="3">IBT 22155</strain>
    </source>
</reference>
<dbReference type="InterPro" id="IPR013087">
    <property type="entry name" value="Znf_C2H2_type"/>
</dbReference>
<keyword evidence="4" id="KW-1185">Reference proteome</keyword>
<evidence type="ECO:0000259" key="2">
    <source>
        <dbReference type="PROSITE" id="PS00028"/>
    </source>
</evidence>
<dbReference type="InterPro" id="IPR038883">
    <property type="entry name" value="AN11006-like"/>
</dbReference>
<evidence type="ECO:0000313" key="4">
    <source>
        <dbReference type="Proteomes" id="UP001149079"/>
    </source>
</evidence>
<dbReference type="PANTHER" id="PTHR42085">
    <property type="entry name" value="F-BOX DOMAIN-CONTAINING PROTEIN"/>
    <property type="match status" value="1"/>
</dbReference>
<organism evidence="3 4">
    <name type="scientific">Penicillium bovifimosum</name>
    <dbReference type="NCBI Taxonomy" id="126998"/>
    <lineage>
        <taxon>Eukaryota</taxon>
        <taxon>Fungi</taxon>
        <taxon>Dikarya</taxon>
        <taxon>Ascomycota</taxon>
        <taxon>Pezizomycotina</taxon>
        <taxon>Eurotiomycetes</taxon>
        <taxon>Eurotiomycetidae</taxon>
        <taxon>Eurotiales</taxon>
        <taxon>Aspergillaceae</taxon>
        <taxon>Penicillium</taxon>
    </lineage>
</organism>
<dbReference type="PROSITE" id="PS00028">
    <property type="entry name" value="ZINC_FINGER_C2H2_1"/>
    <property type="match status" value="1"/>
</dbReference>
<name>A0A9W9L0K8_9EURO</name>
<dbReference type="GeneID" id="81406157"/>
<comment type="caution">
    <text evidence="3">The sequence shown here is derived from an EMBL/GenBank/DDBJ whole genome shotgun (WGS) entry which is preliminary data.</text>
</comment>
<dbReference type="AlphaFoldDB" id="A0A9W9L0K8"/>
<dbReference type="PANTHER" id="PTHR42085:SF2">
    <property type="entry name" value="F-BOX DOMAIN-CONTAINING PROTEIN"/>
    <property type="match status" value="1"/>
</dbReference>
<dbReference type="RefSeq" id="XP_056520583.1">
    <property type="nucleotide sequence ID" value="XM_056666987.1"/>
</dbReference>
<protein>
    <recommendedName>
        <fullName evidence="2">C2H2-type domain-containing protein</fullName>
    </recommendedName>
</protein>
<accession>A0A9W9L0K8</accession>
<dbReference type="Gene3D" id="3.30.160.60">
    <property type="entry name" value="Classic Zinc Finger"/>
    <property type="match status" value="1"/>
</dbReference>
<feature type="domain" description="C2H2-type" evidence="2">
    <location>
        <begin position="58"/>
        <end position="80"/>
    </location>
</feature>
<sequence length="348" mass="40800">MAKQAGWCPFCDKRYVNKTALSKHLKQYITEWRLPVDGKHYLLEVQNVLHPNQRSYQCWTCSKILESRGDFQKHVIHYQHCGLNDTMRRKQPTRGNRDKWMLPFDEKLAIIEEKKFNFLGLPTEVRLLIYQHLFCYEEIQFEYSIGHGYVDPRRDGLWLQRNPPNNLMAIMPVSRKVYNEAREVFYTRNKFMFESVGGLSVFLVGIGPRNVKLLRSVWQKTDHGWENVVETIRQCLPPTISNAMTPNQEIASLYAELKQSLVRKHFPLPLPGYDFDSTRLVRPEVASGPSSLDRWRYKLHAYAWNESQTGQRLYWKGRAAFELCIQRAPKEQEGPESEEGEEGEEGEG</sequence>
<feature type="region of interest" description="Disordered" evidence="1">
    <location>
        <begin position="327"/>
        <end position="348"/>
    </location>
</feature>
<dbReference type="OrthoDB" id="4305153at2759"/>
<gene>
    <name evidence="3" type="ORF">N7515_006243</name>
</gene>